<keyword evidence="9" id="KW-0732">Signal</keyword>
<proteinExistence type="inferred from homology"/>
<comment type="similarity">
    <text evidence="1 6 7">Belongs to the peptidase S8 family.</text>
</comment>
<reference evidence="11 12" key="1">
    <citation type="submission" date="2019-06" db="EMBL/GenBank/DDBJ databases">
        <title>Sequencing the genomes of 1000 actinobacteria strains.</title>
        <authorList>
            <person name="Klenk H.-P."/>
        </authorList>
    </citation>
    <scope>NUCLEOTIDE SEQUENCE [LARGE SCALE GENOMIC DNA]</scope>
    <source>
        <strain evidence="11 12">DSM 43186</strain>
    </source>
</reference>
<evidence type="ECO:0000256" key="7">
    <source>
        <dbReference type="RuleBase" id="RU003355"/>
    </source>
</evidence>
<feature type="signal peptide" evidence="9">
    <location>
        <begin position="1"/>
        <end position="23"/>
    </location>
</feature>
<dbReference type="PRINTS" id="PR00723">
    <property type="entry name" value="SUBTILISIN"/>
</dbReference>
<feature type="active site" description="Charge relay system" evidence="5 6">
    <location>
        <position position="244"/>
    </location>
</feature>
<evidence type="ECO:0000256" key="5">
    <source>
        <dbReference type="PIRSR" id="PIRSR615500-1"/>
    </source>
</evidence>
<keyword evidence="4 6" id="KW-0720">Serine protease</keyword>
<evidence type="ECO:0000256" key="4">
    <source>
        <dbReference type="ARBA" id="ARBA00022825"/>
    </source>
</evidence>
<evidence type="ECO:0000256" key="1">
    <source>
        <dbReference type="ARBA" id="ARBA00011073"/>
    </source>
</evidence>
<evidence type="ECO:0000313" key="11">
    <source>
        <dbReference type="EMBL" id="TQM76609.1"/>
    </source>
</evidence>
<dbReference type="GO" id="GO:0006508">
    <property type="term" value="P:proteolysis"/>
    <property type="evidence" value="ECO:0007669"/>
    <property type="project" value="UniProtKB-KW"/>
</dbReference>
<dbReference type="SUPFAM" id="SSF52743">
    <property type="entry name" value="Subtilisin-like"/>
    <property type="match status" value="1"/>
</dbReference>
<dbReference type="EMBL" id="VFPQ01000001">
    <property type="protein sequence ID" value="TQM76609.1"/>
    <property type="molecule type" value="Genomic_DNA"/>
</dbReference>
<accession>A0A543J1B1</accession>
<dbReference type="InterPro" id="IPR023828">
    <property type="entry name" value="Peptidase_S8_Ser-AS"/>
</dbReference>
<feature type="region of interest" description="Disordered" evidence="8">
    <location>
        <begin position="125"/>
        <end position="148"/>
    </location>
</feature>
<gene>
    <name evidence="11" type="ORF">FHX40_3354</name>
</gene>
<dbReference type="PANTHER" id="PTHR43806">
    <property type="entry name" value="PEPTIDASE S8"/>
    <property type="match status" value="1"/>
</dbReference>
<comment type="caution">
    <text evidence="11">The sequence shown here is derived from an EMBL/GenBank/DDBJ whole genome shotgun (WGS) entry which is preliminary data.</text>
</comment>
<feature type="chain" id="PRO_5022142519" evidence="9">
    <location>
        <begin position="24"/>
        <end position="592"/>
    </location>
</feature>
<evidence type="ECO:0000256" key="9">
    <source>
        <dbReference type="SAM" id="SignalP"/>
    </source>
</evidence>
<dbReference type="InterPro" id="IPR015500">
    <property type="entry name" value="Peptidase_S8_subtilisin-rel"/>
</dbReference>
<dbReference type="InterPro" id="IPR023827">
    <property type="entry name" value="Peptidase_S8_Asp-AS"/>
</dbReference>
<dbReference type="PANTHER" id="PTHR43806:SF11">
    <property type="entry name" value="CEREVISIN-RELATED"/>
    <property type="match status" value="1"/>
</dbReference>
<feature type="domain" description="Peptidase S8/S53" evidence="10">
    <location>
        <begin position="178"/>
        <end position="536"/>
    </location>
</feature>
<evidence type="ECO:0000256" key="8">
    <source>
        <dbReference type="SAM" id="MobiDB-lite"/>
    </source>
</evidence>
<dbReference type="PROSITE" id="PS00136">
    <property type="entry name" value="SUBTILASE_ASP"/>
    <property type="match status" value="1"/>
</dbReference>
<organism evidence="11 12">
    <name type="scientific">Thermopolyspora flexuosa</name>
    <dbReference type="NCBI Taxonomy" id="103836"/>
    <lineage>
        <taxon>Bacteria</taxon>
        <taxon>Bacillati</taxon>
        <taxon>Actinomycetota</taxon>
        <taxon>Actinomycetes</taxon>
        <taxon>Streptosporangiales</taxon>
        <taxon>Streptosporangiaceae</taxon>
        <taxon>Thermopolyspora</taxon>
    </lineage>
</organism>
<sequence length="592" mass="62600">MKRVSIVAAAVLVTAALATPAQALPSSAVTSGRSATESESEFLVLYAEGADPTAARNAIEAAGGTIVKENGAIGLATVTSRDAGFAAALAGNGLIEGVARDRVIGAVPKTRPARPSEALRRAIAERAVEKEGHRDRRHLPHRPGKPRDLAEPLAELQWDMKQIDATATGAHRVEQGDRRVLVGVIDTGIDGSHPDIAPNFSRELSRNFTVDIPYDANGEEVDGPCEAEPDRSCTDPADVDENDHGTHVAATIAAPINGLGIAGVAPKVTLVNLRVGQDSGYFFLQPVVDALTYAADIGVDVVNMSFYIDPWQFNCTDNPADSPEERAEQATVIKAAQRALDYAHRRGVTLISSQGNDGFDLTKENIDRGSPNFASVPGLEPRTRTVPPSCQVMPTEGNHVISVSSTGISRRKSYYSSYGNGSVDVAAPGGDAYDTPTGDLDRTRTILAAYPKALAEERGELNPDGTPNVPTVVRDCDAKGTCAYYQYLQGTSMAAPHAAGVAALIVSRYGKPDRHRGGLTLDPDTVERIMKSTATKIACPPGGSYTYTRRVPQQDGSVNTVVTTHTCEGTAARNGFYGSGLVNALNAVRAHR</sequence>
<dbReference type="Gene3D" id="3.40.50.200">
    <property type="entry name" value="Peptidase S8/S53 domain"/>
    <property type="match status" value="1"/>
</dbReference>
<evidence type="ECO:0000256" key="3">
    <source>
        <dbReference type="ARBA" id="ARBA00022801"/>
    </source>
</evidence>
<name>A0A543J1B1_9ACTN</name>
<dbReference type="AlphaFoldDB" id="A0A543J1B1"/>
<dbReference type="GO" id="GO:0004252">
    <property type="term" value="F:serine-type endopeptidase activity"/>
    <property type="evidence" value="ECO:0007669"/>
    <property type="project" value="UniProtKB-UniRule"/>
</dbReference>
<dbReference type="InterPro" id="IPR050131">
    <property type="entry name" value="Peptidase_S8_subtilisin-like"/>
</dbReference>
<evidence type="ECO:0000259" key="10">
    <source>
        <dbReference type="Pfam" id="PF00082"/>
    </source>
</evidence>
<dbReference type="InterPro" id="IPR000209">
    <property type="entry name" value="Peptidase_S8/S53_dom"/>
</dbReference>
<dbReference type="Proteomes" id="UP000319213">
    <property type="component" value="Unassembled WGS sequence"/>
</dbReference>
<protein>
    <submittedName>
        <fullName evidence="11">Subtilase family protein</fullName>
    </submittedName>
</protein>
<evidence type="ECO:0000313" key="12">
    <source>
        <dbReference type="Proteomes" id="UP000319213"/>
    </source>
</evidence>
<feature type="active site" description="Charge relay system" evidence="5 6">
    <location>
        <position position="186"/>
    </location>
</feature>
<dbReference type="InterPro" id="IPR036852">
    <property type="entry name" value="Peptidase_S8/S53_dom_sf"/>
</dbReference>
<dbReference type="Pfam" id="PF00082">
    <property type="entry name" value="Peptidase_S8"/>
    <property type="match status" value="1"/>
</dbReference>
<evidence type="ECO:0000256" key="2">
    <source>
        <dbReference type="ARBA" id="ARBA00022670"/>
    </source>
</evidence>
<feature type="compositionally biased region" description="Basic residues" evidence="8">
    <location>
        <begin position="135"/>
        <end position="144"/>
    </location>
</feature>
<feature type="region of interest" description="Disordered" evidence="8">
    <location>
        <begin position="364"/>
        <end position="383"/>
    </location>
</feature>
<dbReference type="RefSeq" id="WP_142260467.1">
    <property type="nucleotide sequence ID" value="NZ_BMPV01000005.1"/>
</dbReference>
<evidence type="ECO:0000256" key="6">
    <source>
        <dbReference type="PROSITE-ProRule" id="PRU01240"/>
    </source>
</evidence>
<dbReference type="OrthoDB" id="9813435at2"/>
<feature type="active site" description="Charge relay system" evidence="5 6">
    <location>
        <position position="492"/>
    </location>
</feature>
<dbReference type="PROSITE" id="PS51892">
    <property type="entry name" value="SUBTILASE"/>
    <property type="match status" value="1"/>
</dbReference>
<feature type="compositionally biased region" description="Basic and acidic residues" evidence="8">
    <location>
        <begin position="125"/>
        <end position="134"/>
    </location>
</feature>
<keyword evidence="12" id="KW-1185">Reference proteome</keyword>
<keyword evidence="2 6" id="KW-0645">Protease</keyword>
<dbReference type="PROSITE" id="PS00138">
    <property type="entry name" value="SUBTILASE_SER"/>
    <property type="match status" value="1"/>
</dbReference>
<keyword evidence="3 6" id="KW-0378">Hydrolase</keyword>